<keyword evidence="2" id="KW-1185">Reference proteome</keyword>
<dbReference type="NCBIfam" id="NF038167">
    <property type="entry name" value="cyan_ocin_like"/>
    <property type="match status" value="1"/>
</dbReference>
<dbReference type="Proteomes" id="UP000000268">
    <property type="component" value="Chromosome"/>
</dbReference>
<proteinExistence type="predicted"/>
<evidence type="ECO:0000313" key="1">
    <source>
        <dbReference type="EMBL" id="ABW26775.1"/>
    </source>
</evidence>
<dbReference type="OrthoDB" id="582761at2"/>
<reference evidence="1 2" key="1">
    <citation type="journal article" date="2008" name="Proc. Natl. Acad. Sci. U.S.A.">
        <title>Niche adaptation and genome expansion in the chlorophyll d-producing cyanobacterium Acaryochloris marina.</title>
        <authorList>
            <person name="Swingley W.D."/>
            <person name="Chen M."/>
            <person name="Cheung P.C."/>
            <person name="Conrad A.L."/>
            <person name="Dejesa L.C."/>
            <person name="Hao J."/>
            <person name="Honchak B.M."/>
            <person name="Karbach L.E."/>
            <person name="Kurdoglu A."/>
            <person name="Lahiri S."/>
            <person name="Mastrian S.D."/>
            <person name="Miyashita H."/>
            <person name="Page L."/>
            <person name="Ramakrishna P."/>
            <person name="Satoh S."/>
            <person name="Sattley W.M."/>
            <person name="Shimada Y."/>
            <person name="Taylor H.L."/>
            <person name="Tomo T."/>
            <person name="Tsuchiya T."/>
            <person name="Wang Z.T."/>
            <person name="Raymond J."/>
            <person name="Mimuro M."/>
            <person name="Blankenship R.E."/>
            <person name="Touchman J.W."/>
        </authorList>
    </citation>
    <scope>NUCLEOTIDE SEQUENCE [LARGE SCALE GENOMIC DNA]</scope>
    <source>
        <strain evidence="2">MBIC 11017</strain>
    </source>
</reference>
<organism evidence="1 2">
    <name type="scientific">Acaryochloris marina (strain MBIC 11017)</name>
    <dbReference type="NCBI Taxonomy" id="329726"/>
    <lineage>
        <taxon>Bacteria</taxon>
        <taxon>Bacillati</taxon>
        <taxon>Cyanobacteriota</taxon>
        <taxon>Cyanophyceae</taxon>
        <taxon>Acaryochloridales</taxon>
        <taxon>Acaryochloridaceae</taxon>
        <taxon>Acaryochloris</taxon>
    </lineage>
</organism>
<dbReference type="EMBL" id="CP000828">
    <property type="protein sequence ID" value="ABW26775.1"/>
    <property type="molecule type" value="Genomic_DNA"/>
</dbReference>
<sequence length="77" mass="7709">MSELFTDLSDQQQELVAGGSVTLLNVNATNFYSNTEILGAAGAAGSTPGGSVAVGEIAGANQEIYTNALGVQFGNVS</sequence>
<dbReference type="RefSeq" id="WP_010467893.1">
    <property type="nucleotide sequence ID" value="NC_009925.1"/>
</dbReference>
<dbReference type="AlphaFoldDB" id="B0CC90"/>
<dbReference type="HOGENOM" id="CLU_2629940_0_0_3"/>
<gene>
    <name evidence="1" type="ordered locus">AM1_1754</name>
</gene>
<name>B0CC90_ACAM1</name>
<dbReference type="KEGG" id="amr:AM1_1754"/>
<accession>B0CC90</accession>
<protein>
    <submittedName>
        <fullName evidence="1">Uncharacterized protein</fullName>
    </submittedName>
</protein>
<dbReference type="InterPro" id="IPR049891">
    <property type="entry name" value="CTB"/>
</dbReference>
<evidence type="ECO:0000313" key="2">
    <source>
        <dbReference type="Proteomes" id="UP000000268"/>
    </source>
</evidence>